<evidence type="ECO:0008006" key="3">
    <source>
        <dbReference type="Google" id="ProtNLM"/>
    </source>
</evidence>
<reference evidence="1 2" key="1">
    <citation type="journal article" date="2019" name="Int. J. Syst. Evol. Microbiol.">
        <title>The Global Catalogue of Microorganisms (GCM) 10K type strain sequencing project: providing services to taxonomists for standard genome sequencing and annotation.</title>
        <authorList>
            <consortium name="The Broad Institute Genomics Platform"/>
            <consortium name="The Broad Institute Genome Sequencing Center for Infectious Disease"/>
            <person name="Wu L."/>
            <person name="Ma J."/>
        </authorList>
    </citation>
    <scope>NUCLEOTIDE SEQUENCE [LARGE SCALE GENOMIC DNA]</scope>
    <source>
        <strain evidence="1 2">JCM 14193</strain>
    </source>
</reference>
<comment type="caution">
    <text evidence="1">The sequence shown here is derived from an EMBL/GenBank/DDBJ whole genome shotgun (WGS) entry which is preliminary data.</text>
</comment>
<gene>
    <name evidence="1" type="ORF">GCM10008935_10150</name>
</gene>
<evidence type="ECO:0000313" key="2">
    <source>
        <dbReference type="Proteomes" id="UP001500740"/>
    </source>
</evidence>
<dbReference type="Proteomes" id="UP001500740">
    <property type="component" value="Unassembled WGS sequence"/>
</dbReference>
<organism evidence="1 2">
    <name type="scientific">Alkalibacillus silvisoli</name>
    <dbReference type="NCBI Taxonomy" id="392823"/>
    <lineage>
        <taxon>Bacteria</taxon>
        <taxon>Bacillati</taxon>
        <taxon>Bacillota</taxon>
        <taxon>Bacilli</taxon>
        <taxon>Bacillales</taxon>
        <taxon>Bacillaceae</taxon>
        <taxon>Alkalibacillus</taxon>
    </lineage>
</organism>
<accession>A0ABN0ZS67</accession>
<dbReference type="EMBL" id="BAAACZ010000009">
    <property type="protein sequence ID" value="GAA0457169.1"/>
    <property type="molecule type" value="Genomic_DNA"/>
</dbReference>
<dbReference type="RefSeq" id="WP_343782215.1">
    <property type="nucleotide sequence ID" value="NZ_BAAACZ010000009.1"/>
</dbReference>
<keyword evidence="2" id="KW-1185">Reference proteome</keyword>
<sequence length="61" mass="7008">MNCPNCHTSDVGKIGAQQFYCWNCFIELSVEGGKMRVHEVQEDKTVSSLDDLFSWKVDFSF</sequence>
<proteinExistence type="predicted"/>
<name>A0ABN0ZS67_9BACI</name>
<protein>
    <recommendedName>
        <fullName evidence="3">DUF2797 domain-containing protein</fullName>
    </recommendedName>
</protein>
<evidence type="ECO:0000313" key="1">
    <source>
        <dbReference type="EMBL" id="GAA0457169.1"/>
    </source>
</evidence>